<protein>
    <submittedName>
        <fullName evidence="10">Dimethyl sulfoxide reductase DmsA</fullName>
        <ecNumber evidence="10">1.8.5.3</ecNumber>
    </submittedName>
</protein>
<comment type="cofactor">
    <cofactor evidence="1">
        <name>Mo-bis(molybdopterin guanine dinucleotide)</name>
        <dbReference type="ChEBI" id="CHEBI:60539"/>
    </cofactor>
</comment>
<dbReference type="GO" id="GO:0030151">
    <property type="term" value="F:molybdenum ion binding"/>
    <property type="evidence" value="ECO:0007669"/>
    <property type="project" value="InterPro"/>
</dbReference>
<dbReference type="RefSeq" id="WP_042004625.1">
    <property type="nucleotide sequence ID" value="NZ_JAINEF010000029.1"/>
</dbReference>
<dbReference type="SUPFAM" id="SSF53706">
    <property type="entry name" value="Formate dehydrogenase/DMSO reductase, domains 1-3"/>
    <property type="match status" value="1"/>
</dbReference>
<evidence type="ECO:0000313" key="10">
    <source>
        <dbReference type="EMBL" id="RDR20642.1"/>
    </source>
</evidence>
<dbReference type="InterPro" id="IPR011888">
    <property type="entry name" value="Anaer_DMSO_reductase"/>
</dbReference>
<evidence type="ECO:0000256" key="4">
    <source>
        <dbReference type="ARBA" id="ARBA00022723"/>
    </source>
</evidence>
<feature type="domain" description="4Fe-4S Mo/W bis-MGD-type" evidence="9">
    <location>
        <begin position="54"/>
        <end position="114"/>
    </location>
</feature>
<keyword evidence="6 10" id="KW-0560">Oxidoreductase</keyword>
<dbReference type="GO" id="GO:0030288">
    <property type="term" value="C:outer membrane-bounded periplasmic space"/>
    <property type="evidence" value="ECO:0007669"/>
    <property type="project" value="TreeGrafter"/>
</dbReference>
<dbReference type="PROSITE" id="PS51669">
    <property type="entry name" value="4FE4S_MOW_BIS_MGD"/>
    <property type="match status" value="1"/>
</dbReference>
<dbReference type="GO" id="GO:0009061">
    <property type="term" value="P:anaerobic respiration"/>
    <property type="evidence" value="ECO:0007669"/>
    <property type="project" value="TreeGrafter"/>
</dbReference>
<dbReference type="Gene3D" id="3.40.228.10">
    <property type="entry name" value="Dimethylsulfoxide Reductase, domain 2"/>
    <property type="match status" value="1"/>
</dbReference>
<evidence type="ECO:0000256" key="7">
    <source>
        <dbReference type="ARBA" id="ARBA00023004"/>
    </source>
</evidence>
<dbReference type="GO" id="GO:0043546">
    <property type="term" value="F:molybdopterin cofactor binding"/>
    <property type="evidence" value="ECO:0007669"/>
    <property type="project" value="InterPro"/>
</dbReference>
<dbReference type="NCBIfam" id="TIGR02166">
    <property type="entry name" value="dmsA_ynfE"/>
    <property type="match status" value="1"/>
</dbReference>
<dbReference type="PANTHER" id="PTHR43742:SF3">
    <property type="entry name" value="DIMETHYL SULFOXIDE REDUCTASE DMSA"/>
    <property type="match status" value="1"/>
</dbReference>
<evidence type="ECO:0000313" key="11">
    <source>
        <dbReference type="Proteomes" id="UP000254454"/>
    </source>
</evidence>
<dbReference type="CDD" id="cd02794">
    <property type="entry name" value="MopB_CT_DmsA-EC"/>
    <property type="match status" value="1"/>
</dbReference>
<keyword evidence="7" id="KW-0408">Iron</keyword>
<evidence type="ECO:0000256" key="6">
    <source>
        <dbReference type="ARBA" id="ARBA00023002"/>
    </source>
</evidence>
<dbReference type="AlphaFoldDB" id="A0A370V0D4"/>
<dbReference type="Proteomes" id="UP000254454">
    <property type="component" value="Unassembled WGS sequence"/>
</dbReference>
<evidence type="ECO:0000256" key="1">
    <source>
        <dbReference type="ARBA" id="ARBA00001942"/>
    </source>
</evidence>
<evidence type="ECO:0000256" key="5">
    <source>
        <dbReference type="ARBA" id="ARBA00022729"/>
    </source>
</evidence>
<evidence type="ECO:0000259" key="9">
    <source>
        <dbReference type="PROSITE" id="PS51669"/>
    </source>
</evidence>
<sequence>MSTQQNITQAVDHSDLSRRRFLKLSSFLGMGAYLSTHSMNAIAAAVIDTHVGEVAKWHNCWAHCHSSCLLKIVTENGEIKRIETDDQGDDTFGRHQVRACLRGRSLHKRTFAPDRLKYPMKRIGKRGEGKFKRISWEEALTEVHDKLSHIIREYGNQAIFSRIGYGKPDGSYHYVPRFLNMIGGYLSPEGNYSSHQIDTASQYTYGDKSYTFGSAPTEMARSDLIVYFGNNPANTRMSGGSDTYHYQWYKKQNSARTIVIDPQYTDTACGREDLWLAIRPGSDAALVEAIAWVLITEGFTDDDFLKTHCYGYDEEPGDSEKNIPPLDKRLGYKAYILGEGIDGIAKTPKYASAICGIPEEQIYQLARELGHAKAPYIAQGWGPQRQAAGEQTARAIFMLPILLGKIGLPGTNNGASDFLFHTTDVMTMPTGKNPVSAKVPCFKWLEAVERGHEMTALTDGIKGAPKLDTDVKCVFMYQGNWLLNQHSDCNATAKILADESKLEFIFVMDNHMTASAKFADILLPDITWLENSRIVAFSTHLTMTEHVIDPMYECRHPYDVFADLADKFGLREKFTEGRSWDDWQRYLYNQSRLKHTNFPPIEILEREKTVRLPFDPLAPRYTLKAFRENPALNPLKTESGKIQIYSHKLAKLAETWTLPAGDTITPLPQYTPTWESYADEALREQYPLQLIGFKSKGRPHSTFHNVPWLREVIDDVLMINPIDAKARHLAQGQMVHVYNARGTIQIPIRITPRIMPGVVAMGEGAWYQPDEKGIDIGRCINTLTRLKPTALAKANPQGTNLVEVKPI</sequence>
<reference evidence="10 11" key="1">
    <citation type="submission" date="2018-06" db="EMBL/GenBank/DDBJ databases">
        <title>Recombination Drives Gene Content and Phenotype Evolution in Wild Type E. coli Strains.</title>
        <authorList>
            <person name="Field C.M."/>
            <person name="Silander O.K."/>
            <person name="Van Nimwegen E."/>
        </authorList>
    </citation>
    <scope>NUCLEOTIDE SEQUENCE [LARGE SCALE GENOMIC DNA]</scope>
    <source>
        <strain evidence="10 11">SC344</strain>
    </source>
</reference>
<dbReference type="Gene3D" id="2.40.40.20">
    <property type="match status" value="1"/>
</dbReference>
<dbReference type="EMBL" id="QONO01000290">
    <property type="protein sequence ID" value="RDR20642.1"/>
    <property type="molecule type" value="Genomic_DNA"/>
</dbReference>
<dbReference type="GO" id="GO:0009389">
    <property type="term" value="F:dimethyl sulfoxide reductase activity"/>
    <property type="evidence" value="ECO:0007669"/>
    <property type="project" value="InterPro"/>
</dbReference>
<dbReference type="FunFam" id="3.40.228.10:FF:000004">
    <property type="entry name" value="Dimethyl sulfoxide reductase subunit A"/>
    <property type="match status" value="1"/>
</dbReference>
<dbReference type="Gene3D" id="3.40.50.740">
    <property type="match status" value="1"/>
</dbReference>
<keyword evidence="8" id="KW-0411">Iron-sulfur</keyword>
<keyword evidence="5" id="KW-0732">Signal</keyword>
<evidence type="ECO:0000256" key="3">
    <source>
        <dbReference type="ARBA" id="ARBA00022505"/>
    </source>
</evidence>
<dbReference type="InterPro" id="IPR009010">
    <property type="entry name" value="Asp_de-COase-like_dom_sf"/>
</dbReference>
<keyword evidence="3" id="KW-0500">Molybdenum</keyword>
<gene>
    <name evidence="10" type="primary">dmsA_2</name>
    <name evidence="10" type="ORF">C4A13_02819</name>
</gene>
<organism evidence="10 11">
    <name type="scientific">Escherichia marmotae</name>
    <dbReference type="NCBI Taxonomy" id="1499973"/>
    <lineage>
        <taxon>Bacteria</taxon>
        <taxon>Pseudomonadati</taxon>
        <taxon>Pseudomonadota</taxon>
        <taxon>Gammaproteobacteria</taxon>
        <taxon>Enterobacterales</taxon>
        <taxon>Enterobacteriaceae</taxon>
        <taxon>Escherichia</taxon>
    </lineage>
</organism>
<proteinExistence type="inferred from homology"/>
<dbReference type="GO" id="GO:0051539">
    <property type="term" value="F:4 iron, 4 sulfur cluster binding"/>
    <property type="evidence" value="ECO:0007669"/>
    <property type="project" value="InterPro"/>
</dbReference>
<dbReference type="InterPro" id="IPR006311">
    <property type="entry name" value="TAT_signal"/>
</dbReference>
<dbReference type="PANTHER" id="PTHR43742">
    <property type="entry name" value="TRIMETHYLAMINE-N-OXIDE REDUCTASE"/>
    <property type="match status" value="1"/>
</dbReference>
<dbReference type="SUPFAM" id="SSF50692">
    <property type="entry name" value="ADC-like"/>
    <property type="match status" value="1"/>
</dbReference>
<dbReference type="Gene3D" id="3.40.50.12440">
    <property type="match status" value="2"/>
</dbReference>
<dbReference type="Pfam" id="PF04879">
    <property type="entry name" value="Molybdop_Fe4S4"/>
    <property type="match status" value="1"/>
</dbReference>
<comment type="caution">
    <text evidence="10">The sequence shown here is derived from an EMBL/GenBank/DDBJ whole genome shotgun (WGS) entry which is preliminary data.</text>
</comment>
<dbReference type="GO" id="GO:0009055">
    <property type="term" value="F:electron transfer activity"/>
    <property type="evidence" value="ECO:0007669"/>
    <property type="project" value="TreeGrafter"/>
</dbReference>
<keyword evidence="4" id="KW-0479">Metal-binding</keyword>
<dbReference type="InterPro" id="IPR006657">
    <property type="entry name" value="MoPterin_dinucl-bd_dom"/>
</dbReference>
<dbReference type="EC" id="1.8.5.3" evidence="10"/>
<evidence type="ECO:0000256" key="2">
    <source>
        <dbReference type="ARBA" id="ARBA00010312"/>
    </source>
</evidence>
<dbReference type="Pfam" id="PF01568">
    <property type="entry name" value="Molydop_binding"/>
    <property type="match status" value="1"/>
</dbReference>
<dbReference type="InterPro" id="IPR006656">
    <property type="entry name" value="Mopterin_OxRdtase"/>
</dbReference>
<dbReference type="Pfam" id="PF00384">
    <property type="entry name" value="Molybdopterin"/>
    <property type="match status" value="1"/>
</dbReference>
<evidence type="ECO:0000256" key="8">
    <source>
        <dbReference type="ARBA" id="ARBA00023014"/>
    </source>
</evidence>
<accession>A0A370V0D4</accession>
<comment type="similarity">
    <text evidence="2">Belongs to the prokaryotic molybdopterin-containing oxidoreductase family.</text>
</comment>
<dbReference type="PROSITE" id="PS51318">
    <property type="entry name" value="TAT"/>
    <property type="match status" value="1"/>
</dbReference>
<dbReference type="InterPro" id="IPR050612">
    <property type="entry name" value="Prok_Mopterin_Oxidored"/>
</dbReference>
<dbReference type="InterPro" id="IPR006963">
    <property type="entry name" value="Mopterin_OxRdtase_4Fe-4S_dom"/>
</dbReference>
<name>A0A370V0D4_9ESCH</name>